<accession>F2JSL1</accession>
<keyword evidence="2" id="KW-1133">Transmembrane helix</keyword>
<protein>
    <submittedName>
        <fullName evidence="3">Uncharacterized protein</fullName>
    </submittedName>
</protein>
<dbReference type="HOGENOM" id="CLU_881922_0_0_9"/>
<evidence type="ECO:0000256" key="1">
    <source>
        <dbReference type="SAM" id="MobiDB-lite"/>
    </source>
</evidence>
<keyword evidence="2" id="KW-0812">Transmembrane</keyword>
<feature type="transmembrane region" description="Helical" evidence="2">
    <location>
        <begin position="210"/>
        <end position="230"/>
    </location>
</feature>
<feature type="transmembrane region" description="Helical" evidence="2">
    <location>
        <begin position="236"/>
        <end position="258"/>
    </location>
</feature>
<reference evidence="3 4" key="1">
    <citation type="journal article" date="2011" name="J. Bacteriol.">
        <title>Complete genome sequence of the cellulose-degrading bacterium Cellulosilyticum lentocellum.</title>
        <authorList>
            <consortium name="US DOE Joint Genome Institute"/>
            <person name="Miller D.A."/>
            <person name="Suen G."/>
            <person name="Bruce D."/>
            <person name="Copeland A."/>
            <person name="Cheng J.F."/>
            <person name="Detter C."/>
            <person name="Goodwin L.A."/>
            <person name="Han C.S."/>
            <person name="Hauser L.J."/>
            <person name="Land M.L."/>
            <person name="Lapidus A."/>
            <person name="Lucas S."/>
            <person name="Meincke L."/>
            <person name="Pitluck S."/>
            <person name="Tapia R."/>
            <person name="Teshima H."/>
            <person name="Woyke T."/>
            <person name="Fox B.G."/>
            <person name="Angert E.R."/>
            <person name="Currie C.R."/>
        </authorList>
    </citation>
    <scope>NUCLEOTIDE SEQUENCE [LARGE SCALE GENOMIC DNA]</scope>
    <source>
        <strain evidence="4">ATCC 49066 / DSM 5427 / NCIMB 11756 / RHM5</strain>
    </source>
</reference>
<proteinExistence type="predicted"/>
<feature type="region of interest" description="Disordered" evidence="1">
    <location>
        <begin position="24"/>
        <end position="60"/>
    </location>
</feature>
<dbReference type="STRING" id="642492.Clole_0029"/>
<sequence length="315" mass="35980">MAKRDYRSYNILGDEMQKEIELQDLVQEDSKNQEVELDKEEQNKSHINQQAFPHLESAKQANTTQEINILKKETTDSKSFLEMSITQEGINIDNNQTKEEANLVQENAEVAEELEKSKSTARKSRLSKINETLDKISTSKIKSEKVDLANLSTENIKSFEKEITDSMSKEQTYHENHNTYNINNDTSFSTYKDNYQKKERSRFVKWGMRLAKLILILMLLPFIGIIGSVILTFLGFFIAGIVGSFGVGIFIIGITSFFATQISALLIALGITSSITALAFGSILTILFIMMIKQIRNLIQRYRKPRRIRTSQEGR</sequence>
<dbReference type="KEGG" id="cle:Clole_0029"/>
<gene>
    <name evidence="3" type="ordered locus">Clole_0029</name>
</gene>
<feature type="transmembrane region" description="Helical" evidence="2">
    <location>
        <begin position="265"/>
        <end position="292"/>
    </location>
</feature>
<evidence type="ECO:0000256" key="2">
    <source>
        <dbReference type="SAM" id="Phobius"/>
    </source>
</evidence>
<keyword evidence="4" id="KW-1185">Reference proteome</keyword>
<dbReference type="AlphaFoldDB" id="F2JSL1"/>
<feature type="compositionally biased region" description="Basic and acidic residues" evidence="1">
    <location>
        <begin position="28"/>
        <end position="44"/>
    </location>
</feature>
<organism evidence="3 4">
    <name type="scientific">Cellulosilyticum lentocellum (strain ATCC 49066 / DSM 5427 / NCIMB 11756 / RHM5)</name>
    <name type="common">Clostridium lentocellum</name>
    <dbReference type="NCBI Taxonomy" id="642492"/>
    <lineage>
        <taxon>Bacteria</taxon>
        <taxon>Bacillati</taxon>
        <taxon>Bacillota</taxon>
        <taxon>Clostridia</taxon>
        <taxon>Lachnospirales</taxon>
        <taxon>Cellulosilyticaceae</taxon>
        <taxon>Cellulosilyticum</taxon>
    </lineage>
</organism>
<keyword evidence="2" id="KW-0472">Membrane</keyword>
<dbReference type="EMBL" id="CP002582">
    <property type="protein sequence ID" value="ADZ81791.1"/>
    <property type="molecule type" value="Genomic_DNA"/>
</dbReference>
<dbReference type="Proteomes" id="UP000008467">
    <property type="component" value="Chromosome"/>
</dbReference>
<evidence type="ECO:0000313" key="3">
    <source>
        <dbReference type="EMBL" id="ADZ81791.1"/>
    </source>
</evidence>
<name>F2JSL1_CELLD</name>
<dbReference type="RefSeq" id="WP_013655092.1">
    <property type="nucleotide sequence ID" value="NC_015275.1"/>
</dbReference>
<evidence type="ECO:0000313" key="4">
    <source>
        <dbReference type="Proteomes" id="UP000008467"/>
    </source>
</evidence>